<keyword evidence="1" id="KW-0732">Signal</keyword>
<keyword evidence="3" id="KW-1185">Reference proteome</keyword>
<organism evidence="2 3">
    <name type="scientific">Lacibacter sediminis</name>
    <dbReference type="NCBI Taxonomy" id="2760713"/>
    <lineage>
        <taxon>Bacteria</taxon>
        <taxon>Pseudomonadati</taxon>
        <taxon>Bacteroidota</taxon>
        <taxon>Chitinophagia</taxon>
        <taxon>Chitinophagales</taxon>
        <taxon>Chitinophagaceae</taxon>
        <taxon>Lacibacter</taxon>
    </lineage>
</organism>
<gene>
    <name evidence="2" type="ORF">H4075_13820</name>
</gene>
<feature type="signal peptide" evidence="1">
    <location>
        <begin position="1"/>
        <end position="20"/>
    </location>
</feature>
<protein>
    <recommendedName>
        <fullName evidence="4">Pectate lyase superfamily protein domain-containing protein</fullName>
    </recommendedName>
</protein>
<dbReference type="EMBL" id="CP060007">
    <property type="protein sequence ID" value="QNA43158.1"/>
    <property type="molecule type" value="Genomic_DNA"/>
</dbReference>
<evidence type="ECO:0000313" key="2">
    <source>
        <dbReference type="EMBL" id="QNA43158.1"/>
    </source>
</evidence>
<dbReference type="AlphaFoldDB" id="A0A7G5XCF5"/>
<name>A0A7G5XCF5_9BACT</name>
<evidence type="ECO:0000256" key="1">
    <source>
        <dbReference type="SAM" id="SignalP"/>
    </source>
</evidence>
<dbReference type="Proteomes" id="UP000515344">
    <property type="component" value="Chromosome"/>
</dbReference>
<dbReference type="KEGG" id="lacs:H4075_13820"/>
<evidence type="ECO:0000313" key="3">
    <source>
        <dbReference type="Proteomes" id="UP000515344"/>
    </source>
</evidence>
<feature type="chain" id="PRO_5028962804" description="Pectate lyase superfamily protein domain-containing protein" evidence="1">
    <location>
        <begin position="21"/>
        <end position="434"/>
    </location>
</feature>
<evidence type="ECO:0008006" key="4">
    <source>
        <dbReference type="Google" id="ProtNLM"/>
    </source>
</evidence>
<accession>A0A7G5XCF5</accession>
<dbReference type="RefSeq" id="WP_182801423.1">
    <property type="nucleotide sequence ID" value="NZ_CP060007.1"/>
</dbReference>
<proteinExistence type="predicted"/>
<sequence>MKRSVLFALFLFLLIAATEAQDIYLNKDTTINNTWNIPKGTILKFGSKGKINGTGTIKGGIIDAALTQWIFDTTLTVSPEGTYNNVFSAKWFGAGSVKDNAGVLQKGINTVLANSGTLRNFFIPRGVYPFSKSLTVASLYKEQYTGCTIHIYGESSFWDSGTGTTLQYTATDGFALGLQLNKGSEINNLTILGQFKAPSAVDSVYYNIPFDQYNDMNGKCTPQYSGLVIDYDGSKNASGSTGIKIHDMNIGNFTINYLISPNGKTVNADILLFENIRCGNGKVGFATGQAQEKGNVIRGIYSWGSIHTLYVAGKYGKAQAGSYTIDGGNVAGRCIRLFDIAQAGWYSTNISNLFAESLGSIGNISTQIPLNISNSTFHFVYPNKIGRQTLLNSNNEKVAFSNCIFRYYGKTDPMKFVGRATFTNCQFSGPQVKE</sequence>
<reference evidence="3" key="1">
    <citation type="submission" date="2020-08" db="EMBL/GenBank/DDBJ databases">
        <title>Lacibacter sp. S13-6-6 genome sequencing.</title>
        <authorList>
            <person name="Jin L."/>
        </authorList>
    </citation>
    <scope>NUCLEOTIDE SEQUENCE [LARGE SCALE GENOMIC DNA]</scope>
    <source>
        <strain evidence="3">S13-6-6</strain>
    </source>
</reference>